<dbReference type="OrthoDB" id="191139at2759"/>
<comment type="similarity">
    <text evidence="1">Belongs to the short-chain dehydrogenases/reductases (SDR) family.</text>
</comment>
<dbReference type="InterPro" id="IPR036291">
    <property type="entry name" value="NAD(P)-bd_dom_sf"/>
</dbReference>
<dbReference type="Proteomes" id="UP000800235">
    <property type="component" value="Unassembled WGS sequence"/>
</dbReference>
<dbReference type="PANTHER" id="PTHR24320:SF152">
    <property type="entry name" value="SHORT-CHAIN DEHYDROGENASE_REDUCTASE FAMILY PROTEIN"/>
    <property type="match status" value="1"/>
</dbReference>
<comment type="caution">
    <text evidence="3">The sequence shown here is derived from an EMBL/GenBank/DDBJ whole genome shotgun (WGS) entry which is preliminary data.</text>
</comment>
<dbReference type="PRINTS" id="PR00081">
    <property type="entry name" value="GDHRDH"/>
</dbReference>
<dbReference type="InterPro" id="IPR002347">
    <property type="entry name" value="SDR_fam"/>
</dbReference>
<protein>
    <submittedName>
        <fullName evidence="3">NAD(P)-binding protein</fullName>
    </submittedName>
</protein>
<evidence type="ECO:0000313" key="3">
    <source>
        <dbReference type="EMBL" id="KAF2436944.1"/>
    </source>
</evidence>
<sequence length="340" mass="37964">MSSPRGTLLLTGANGGLATGFISQFLKSPHATSIKGYYTVHNPAKATNLRTTLERAPKSHEYEIATMDMSSLKKVRQAAEDINKQVANGTLHPIQALVLNAGIQDTHEQNFTDDGIEQTFAVNYLHNFLLVLLLIQSMDKEHGRIVIISSTSIYPDWWPNKDNYPEESQKTFFTSVEQLARGEASADDAFRSGLRRYAMSKVMMIMFMYELQRRLNDSPSLSSISILGLDPGWVTTEIGRNSPFVARAIMQLFQVLAPPLSLFWPNIFVRTAKKTGDDLLRVCFDNKKFGEHPKAAYVDGSELGEPSEESKDSEKAGALWKGSLKWAGIKEGDTVLENWK</sequence>
<dbReference type="Gene3D" id="3.40.50.720">
    <property type="entry name" value="NAD(P)-binding Rossmann-like Domain"/>
    <property type="match status" value="1"/>
</dbReference>
<keyword evidence="4" id="KW-1185">Reference proteome</keyword>
<dbReference type="AlphaFoldDB" id="A0A9P4P297"/>
<keyword evidence="2" id="KW-0560">Oxidoreductase</keyword>
<dbReference type="PANTHER" id="PTHR24320">
    <property type="entry name" value="RETINOL DEHYDROGENASE"/>
    <property type="match status" value="1"/>
</dbReference>
<dbReference type="SUPFAM" id="SSF51735">
    <property type="entry name" value="NAD(P)-binding Rossmann-fold domains"/>
    <property type="match status" value="1"/>
</dbReference>
<gene>
    <name evidence="3" type="ORF">EJ08DRAFT_655099</name>
</gene>
<dbReference type="Pfam" id="PF00106">
    <property type="entry name" value="adh_short"/>
    <property type="match status" value="1"/>
</dbReference>
<proteinExistence type="inferred from homology"/>
<reference evidence="3" key="1">
    <citation type="journal article" date="2020" name="Stud. Mycol.">
        <title>101 Dothideomycetes genomes: a test case for predicting lifestyles and emergence of pathogens.</title>
        <authorList>
            <person name="Haridas S."/>
            <person name="Albert R."/>
            <person name="Binder M."/>
            <person name="Bloem J."/>
            <person name="Labutti K."/>
            <person name="Salamov A."/>
            <person name="Andreopoulos B."/>
            <person name="Baker S."/>
            <person name="Barry K."/>
            <person name="Bills G."/>
            <person name="Bluhm B."/>
            <person name="Cannon C."/>
            <person name="Castanera R."/>
            <person name="Culley D."/>
            <person name="Daum C."/>
            <person name="Ezra D."/>
            <person name="Gonzalez J."/>
            <person name="Henrissat B."/>
            <person name="Kuo A."/>
            <person name="Liang C."/>
            <person name="Lipzen A."/>
            <person name="Lutzoni F."/>
            <person name="Magnuson J."/>
            <person name="Mondo S."/>
            <person name="Nolan M."/>
            <person name="Ohm R."/>
            <person name="Pangilinan J."/>
            <person name="Park H.-J."/>
            <person name="Ramirez L."/>
            <person name="Alfaro M."/>
            <person name="Sun H."/>
            <person name="Tritt A."/>
            <person name="Yoshinaga Y."/>
            <person name="Zwiers L.-H."/>
            <person name="Turgeon B."/>
            <person name="Goodwin S."/>
            <person name="Spatafora J."/>
            <person name="Crous P."/>
            <person name="Grigoriev I."/>
        </authorList>
    </citation>
    <scope>NUCLEOTIDE SEQUENCE</scope>
    <source>
        <strain evidence="3">CBS 130266</strain>
    </source>
</reference>
<evidence type="ECO:0000313" key="4">
    <source>
        <dbReference type="Proteomes" id="UP000800235"/>
    </source>
</evidence>
<dbReference type="GO" id="GO:0016491">
    <property type="term" value="F:oxidoreductase activity"/>
    <property type="evidence" value="ECO:0007669"/>
    <property type="project" value="UniProtKB-KW"/>
</dbReference>
<accession>A0A9P4P297</accession>
<evidence type="ECO:0000256" key="1">
    <source>
        <dbReference type="ARBA" id="ARBA00006484"/>
    </source>
</evidence>
<organism evidence="3 4">
    <name type="scientific">Tothia fuscella</name>
    <dbReference type="NCBI Taxonomy" id="1048955"/>
    <lineage>
        <taxon>Eukaryota</taxon>
        <taxon>Fungi</taxon>
        <taxon>Dikarya</taxon>
        <taxon>Ascomycota</taxon>
        <taxon>Pezizomycotina</taxon>
        <taxon>Dothideomycetes</taxon>
        <taxon>Pleosporomycetidae</taxon>
        <taxon>Venturiales</taxon>
        <taxon>Cylindrosympodiaceae</taxon>
        <taxon>Tothia</taxon>
    </lineage>
</organism>
<name>A0A9P4P297_9PEZI</name>
<evidence type="ECO:0000256" key="2">
    <source>
        <dbReference type="ARBA" id="ARBA00023002"/>
    </source>
</evidence>
<dbReference type="EMBL" id="MU007009">
    <property type="protein sequence ID" value="KAF2436944.1"/>
    <property type="molecule type" value="Genomic_DNA"/>
</dbReference>